<feature type="region of interest" description="Disordered" evidence="1">
    <location>
        <begin position="151"/>
        <end position="193"/>
    </location>
</feature>
<evidence type="ECO:0000313" key="2">
    <source>
        <dbReference type="EMBL" id="EER07207.1"/>
    </source>
</evidence>
<feature type="compositionally biased region" description="Polar residues" evidence="1">
    <location>
        <begin position="151"/>
        <end position="163"/>
    </location>
</feature>
<gene>
    <name evidence="2" type="ORF">Pmar_PMAR004248</name>
</gene>
<evidence type="ECO:0000256" key="1">
    <source>
        <dbReference type="SAM" id="MobiDB-lite"/>
    </source>
</evidence>
<dbReference type="AlphaFoldDB" id="C5L7T6"/>
<protein>
    <submittedName>
        <fullName evidence="2">Uncharacterized protein</fullName>
    </submittedName>
</protein>
<accession>C5L7T6</accession>
<feature type="compositionally biased region" description="Basic residues" evidence="1">
    <location>
        <begin position="88"/>
        <end position="106"/>
    </location>
</feature>
<keyword evidence="3" id="KW-1185">Reference proteome</keyword>
<name>C5L7T6_PERM5</name>
<proteinExistence type="predicted"/>
<dbReference type="Proteomes" id="UP000007800">
    <property type="component" value="Unassembled WGS sequence"/>
</dbReference>
<dbReference type="EMBL" id="GG679919">
    <property type="protein sequence ID" value="EER07207.1"/>
    <property type="molecule type" value="Genomic_DNA"/>
</dbReference>
<dbReference type="GeneID" id="9059887"/>
<sequence length="193" mass="21075">DETTVTDPSAAFLALDIITDEQLLSIVLPLLHSRQELRDVVIAELGGEVEPSIPLVSVEAIGSIPEVDMRRCLLLEFSGPATSPMPPTRKRPSLSRSARAARKARRREGSHDTLLRLMRGEEVLDSTYPAVFQVEEACPIGEPRTTIQLTSDASTSRLDSTPSDLKCFDPFENPSGPGLDGHNAPFDLFPNEL</sequence>
<dbReference type="RefSeq" id="XP_002775391.1">
    <property type="nucleotide sequence ID" value="XM_002775345.1"/>
</dbReference>
<evidence type="ECO:0000313" key="3">
    <source>
        <dbReference type="Proteomes" id="UP000007800"/>
    </source>
</evidence>
<dbReference type="OrthoDB" id="427298at2759"/>
<feature type="region of interest" description="Disordered" evidence="1">
    <location>
        <begin position="79"/>
        <end position="111"/>
    </location>
</feature>
<feature type="non-terminal residue" evidence="2">
    <location>
        <position position="1"/>
    </location>
</feature>
<dbReference type="InParanoid" id="C5L7T6"/>
<organism evidence="3">
    <name type="scientific">Perkinsus marinus (strain ATCC 50983 / TXsc)</name>
    <dbReference type="NCBI Taxonomy" id="423536"/>
    <lineage>
        <taxon>Eukaryota</taxon>
        <taxon>Sar</taxon>
        <taxon>Alveolata</taxon>
        <taxon>Perkinsozoa</taxon>
        <taxon>Perkinsea</taxon>
        <taxon>Perkinsida</taxon>
        <taxon>Perkinsidae</taxon>
        <taxon>Perkinsus</taxon>
    </lineage>
</organism>
<reference evidence="2 3" key="1">
    <citation type="submission" date="2008-07" db="EMBL/GenBank/DDBJ databases">
        <authorList>
            <person name="El-Sayed N."/>
            <person name="Caler E."/>
            <person name="Inman J."/>
            <person name="Amedeo P."/>
            <person name="Hass B."/>
            <person name="Wortman J."/>
        </authorList>
    </citation>
    <scope>NUCLEOTIDE SEQUENCE [LARGE SCALE GENOMIC DNA]</scope>
    <source>
        <strain evidence="3">ATCC 50983 / TXsc</strain>
    </source>
</reference>
<dbReference type="OMA" id="REGSHDT"/>